<protein>
    <recommendedName>
        <fullName evidence="2">separase</fullName>
        <ecNumber evidence="2">3.4.22.49</ecNumber>
    </recommendedName>
</protein>
<dbReference type="MEROPS" id="C50.003"/>
<dbReference type="GO" id="GO:0072686">
    <property type="term" value="C:mitotic spindle"/>
    <property type="evidence" value="ECO:0007669"/>
    <property type="project" value="TreeGrafter"/>
</dbReference>
<dbReference type="EC" id="3.4.22.49" evidence="2"/>
<dbReference type="GO" id="GO:0051307">
    <property type="term" value="P:meiotic chromosome separation"/>
    <property type="evidence" value="ECO:0007669"/>
    <property type="project" value="EnsemblMetazoa"/>
</dbReference>
<dbReference type="InParanoid" id="B4MLS6"/>
<organism evidence="6 7">
    <name type="scientific">Drosophila willistoni</name>
    <name type="common">Fruit fly</name>
    <dbReference type="NCBI Taxonomy" id="7260"/>
    <lineage>
        <taxon>Eukaryota</taxon>
        <taxon>Metazoa</taxon>
        <taxon>Ecdysozoa</taxon>
        <taxon>Arthropoda</taxon>
        <taxon>Hexapoda</taxon>
        <taxon>Insecta</taxon>
        <taxon>Pterygota</taxon>
        <taxon>Neoptera</taxon>
        <taxon>Endopterygota</taxon>
        <taxon>Diptera</taxon>
        <taxon>Brachycera</taxon>
        <taxon>Muscomorpha</taxon>
        <taxon>Ephydroidea</taxon>
        <taxon>Drosophilidae</taxon>
        <taxon>Drosophila</taxon>
        <taxon>Sophophora</taxon>
    </lineage>
</organism>
<keyword evidence="7" id="KW-1185">Reference proteome</keyword>
<evidence type="ECO:0000313" key="7">
    <source>
        <dbReference type="Proteomes" id="UP000007798"/>
    </source>
</evidence>
<dbReference type="Pfam" id="PF03568">
    <property type="entry name" value="Separin_C"/>
    <property type="match status" value="1"/>
</dbReference>
<dbReference type="GO" id="GO:0006508">
    <property type="term" value="P:proteolysis"/>
    <property type="evidence" value="ECO:0007669"/>
    <property type="project" value="InterPro"/>
</dbReference>
<evidence type="ECO:0000313" key="6">
    <source>
        <dbReference type="EMBL" id="EDW73002.2"/>
    </source>
</evidence>
<gene>
    <name evidence="6" type="primary">Dwil\Sse</name>
    <name evidence="6" type="ORF">Dwil_GK16876</name>
</gene>
<dbReference type="AlphaFoldDB" id="B4MLS6"/>
<dbReference type="GO" id="GO:0000070">
    <property type="term" value="P:mitotic sister chromatid segregation"/>
    <property type="evidence" value="ECO:0007669"/>
    <property type="project" value="EnsemblMetazoa"/>
</dbReference>
<dbReference type="PANTHER" id="PTHR12792">
    <property type="entry name" value="EXTRA SPINDLE POLES 1-RELATED"/>
    <property type="match status" value="1"/>
</dbReference>
<dbReference type="InterPro" id="IPR005314">
    <property type="entry name" value="Peptidase_C50"/>
</dbReference>
<dbReference type="PROSITE" id="PS51700">
    <property type="entry name" value="SEPARIN"/>
    <property type="match status" value="1"/>
</dbReference>
<dbReference type="eggNOG" id="KOG1849">
    <property type="taxonomic scope" value="Eukaryota"/>
</dbReference>
<evidence type="ECO:0000256" key="4">
    <source>
        <dbReference type="ARBA" id="ARBA00022829"/>
    </source>
</evidence>
<dbReference type="Proteomes" id="UP000007798">
    <property type="component" value="Unassembled WGS sequence"/>
</dbReference>
<dbReference type="OrthoDB" id="10255632at2759"/>
<evidence type="ECO:0000256" key="3">
    <source>
        <dbReference type="ARBA" id="ARBA00022801"/>
    </source>
</evidence>
<dbReference type="GO" id="GO:0005634">
    <property type="term" value="C:nucleus"/>
    <property type="evidence" value="ECO:0007669"/>
    <property type="project" value="InterPro"/>
</dbReference>
<dbReference type="EMBL" id="CH963847">
    <property type="protein sequence ID" value="EDW73002.2"/>
    <property type="molecule type" value="Genomic_DNA"/>
</dbReference>
<evidence type="ECO:0000256" key="2">
    <source>
        <dbReference type="ARBA" id="ARBA00012489"/>
    </source>
</evidence>
<dbReference type="STRING" id="7260.B4MLS6"/>
<dbReference type="HOGENOM" id="CLU_029225_0_0_1"/>
<keyword evidence="3" id="KW-0378">Hydrolase</keyword>
<dbReference type="GO" id="GO:0005737">
    <property type="term" value="C:cytoplasm"/>
    <property type="evidence" value="ECO:0007669"/>
    <property type="project" value="TreeGrafter"/>
</dbReference>
<name>B4MLS6_DROWI</name>
<reference evidence="6 7" key="1">
    <citation type="journal article" date="2007" name="Nature">
        <title>Evolution of genes and genomes on the Drosophila phylogeny.</title>
        <authorList>
            <consortium name="Drosophila 12 Genomes Consortium"/>
            <person name="Clark A.G."/>
            <person name="Eisen M.B."/>
            <person name="Smith D.R."/>
            <person name="Bergman C.M."/>
            <person name="Oliver B."/>
            <person name="Markow T.A."/>
            <person name="Kaufman T.C."/>
            <person name="Kellis M."/>
            <person name="Gelbart W."/>
            <person name="Iyer V.N."/>
            <person name="Pollard D.A."/>
            <person name="Sackton T.B."/>
            <person name="Larracuente A.M."/>
            <person name="Singh N.D."/>
            <person name="Abad J.P."/>
            <person name="Abt D.N."/>
            <person name="Adryan B."/>
            <person name="Aguade M."/>
            <person name="Akashi H."/>
            <person name="Anderson W.W."/>
            <person name="Aquadro C.F."/>
            <person name="Ardell D.H."/>
            <person name="Arguello R."/>
            <person name="Artieri C.G."/>
            <person name="Barbash D.A."/>
            <person name="Barker D."/>
            <person name="Barsanti P."/>
            <person name="Batterham P."/>
            <person name="Batzoglou S."/>
            <person name="Begun D."/>
            <person name="Bhutkar A."/>
            <person name="Blanco E."/>
            <person name="Bosak S.A."/>
            <person name="Bradley R.K."/>
            <person name="Brand A.D."/>
            <person name="Brent M.R."/>
            <person name="Brooks A.N."/>
            <person name="Brown R.H."/>
            <person name="Butlin R.K."/>
            <person name="Caggese C."/>
            <person name="Calvi B.R."/>
            <person name="Bernardo de Carvalho A."/>
            <person name="Caspi A."/>
            <person name="Castrezana S."/>
            <person name="Celniker S.E."/>
            <person name="Chang J.L."/>
            <person name="Chapple C."/>
            <person name="Chatterji S."/>
            <person name="Chinwalla A."/>
            <person name="Civetta A."/>
            <person name="Clifton S.W."/>
            <person name="Comeron J.M."/>
            <person name="Costello J.C."/>
            <person name="Coyne J.A."/>
            <person name="Daub J."/>
            <person name="David R.G."/>
            <person name="Delcher A.L."/>
            <person name="Delehaunty K."/>
            <person name="Do C.B."/>
            <person name="Ebling H."/>
            <person name="Edwards K."/>
            <person name="Eickbush T."/>
            <person name="Evans J.D."/>
            <person name="Filipski A."/>
            <person name="Findeiss S."/>
            <person name="Freyhult E."/>
            <person name="Fulton L."/>
            <person name="Fulton R."/>
            <person name="Garcia A.C."/>
            <person name="Gardiner A."/>
            <person name="Garfield D.A."/>
            <person name="Garvin B.E."/>
            <person name="Gibson G."/>
            <person name="Gilbert D."/>
            <person name="Gnerre S."/>
            <person name="Godfrey J."/>
            <person name="Good R."/>
            <person name="Gotea V."/>
            <person name="Gravely B."/>
            <person name="Greenberg A.J."/>
            <person name="Griffiths-Jones S."/>
            <person name="Gross S."/>
            <person name="Guigo R."/>
            <person name="Gustafson E.A."/>
            <person name="Haerty W."/>
            <person name="Hahn M.W."/>
            <person name="Halligan D.L."/>
            <person name="Halpern A.L."/>
            <person name="Halter G.M."/>
            <person name="Han M.V."/>
            <person name="Heger A."/>
            <person name="Hillier L."/>
            <person name="Hinrichs A.S."/>
            <person name="Holmes I."/>
            <person name="Hoskins R.A."/>
            <person name="Hubisz M.J."/>
            <person name="Hultmark D."/>
            <person name="Huntley M.A."/>
            <person name="Jaffe D.B."/>
            <person name="Jagadeeshan S."/>
            <person name="Jeck W.R."/>
            <person name="Johnson J."/>
            <person name="Jones C.D."/>
            <person name="Jordan W.C."/>
            <person name="Karpen G.H."/>
            <person name="Kataoka E."/>
            <person name="Keightley P.D."/>
            <person name="Kheradpour P."/>
            <person name="Kirkness E.F."/>
            <person name="Koerich L.B."/>
            <person name="Kristiansen K."/>
            <person name="Kudrna D."/>
            <person name="Kulathinal R.J."/>
            <person name="Kumar S."/>
            <person name="Kwok R."/>
            <person name="Lander E."/>
            <person name="Langley C.H."/>
            <person name="Lapoint R."/>
            <person name="Lazzaro B.P."/>
            <person name="Lee S.J."/>
            <person name="Levesque L."/>
            <person name="Li R."/>
            <person name="Lin C.F."/>
            <person name="Lin M.F."/>
            <person name="Lindblad-Toh K."/>
            <person name="Llopart A."/>
            <person name="Long M."/>
            <person name="Low L."/>
            <person name="Lozovsky E."/>
            <person name="Lu J."/>
            <person name="Luo M."/>
            <person name="Machado C.A."/>
            <person name="Makalowski W."/>
            <person name="Marzo M."/>
            <person name="Matsuda M."/>
            <person name="Matzkin L."/>
            <person name="McAllister B."/>
            <person name="McBride C.S."/>
            <person name="McKernan B."/>
            <person name="McKernan K."/>
            <person name="Mendez-Lago M."/>
            <person name="Minx P."/>
            <person name="Mollenhauer M.U."/>
            <person name="Montooth K."/>
            <person name="Mount S.M."/>
            <person name="Mu X."/>
            <person name="Myers E."/>
            <person name="Negre B."/>
            <person name="Newfeld S."/>
            <person name="Nielsen R."/>
            <person name="Noor M.A."/>
            <person name="O'Grady P."/>
            <person name="Pachter L."/>
            <person name="Papaceit M."/>
            <person name="Parisi M.J."/>
            <person name="Parisi M."/>
            <person name="Parts L."/>
            <person name="Pedersen J.S."/>
            <person name="Pesole G."/>
            <person name="Phillippy A.M."/>
            <person name="Ponting C.P."/>
            <person name="Pop M."/>
            <person name="Porcelli D."/>
            <person name="Powell J.R."/>
            <person name="Prohaska S."/>
            <person name="Pruitt K."/>
            <person name="Puig M."/>
            <person name="Quesneville H."/>
            <person name="Ram K.R."/>
            <person name="Rand D."/>
            <person name="Rasmussen M.D."/>
            <person name="Reed L.K."/>
            <person name="Reenan R."/>
            <person name="Reily A."/>
            <person name="Remington K.A."/>
            <person name="Rieger T.T."/>
            <person name="Ritchie M.G."/>
            <person name="Robin C."/>
            <person name="Rogers Y.H."/>
            <person name="Rohde C."/>
            <person name="Rozas J."/>
            <person name="Rubenfield M.J."/>
            <person name="Ruiz A."/>
            <person name="Russo S."/>
            <person name="Salzberg S.L."/>
            <person name="Sanchez-Gracia A."/>
            <person name="Saranga D.J."/>
            <person name="Sato H."/>
            <person name="Schaeffer S.W."/>
            <person name="Schatz M.C."/>
            <person name="Schlenke T."/>
            <person name="Schwartz R."/>
            <person name="Segarra C."/>
            <person name="Singh R.S."/>
            <person name="Sirot L."/>
            <person name="Sirota M."/>
            <person name="Sisneros N.B."/>
            <person name="Smith C.D."/>
            <person name="Smith T.F."/>
            <person name="Spieth J."/>
            <person name="Stage D.E."/>
            <person name="Stark A."/>
            <person name="Stephan W."/>
            <person name="Strausberg R.L."/>
            <person name="Strempel S."/>
            <person name="Sturgill D."/>
            <person name="Sutton G."/>
            <person name="Sutton G.G."/>
            <person name="Tao W."/>
            <person name="Teichmann S."/>
            <person name="Tobari Y.N."/>
            <person name="Tomimura Y."/>
            <person name="Tsolas J.M."/>
            <person name="Valente V.L."/>
            <person name="Venter E."/>
            <person name="Venter J.C."/>
            <person name="Vicario S."/>
            <person name="Vieira F.G."/>
            <person name="Vilella A.J."/>
            <person name="Villasante A."/>
            <person name="Walenz B."/>
            <person name="Wang J."/>
            <person name="Wasserman M."/>
            <person name="Watts T."/>
            <person name="Wilson D."/>
            <person name="Wilson R.K."/>
            <person name="Wing R.A."/>
            <person name="Wolfner M.F."/>
            <person name="Wong A."/>
            <person name="Wong G.K."/>
            <person name="Wu C.I."/>
            <person name="Wu G."/>
            <person name="Yamamoto D."/>
            <person name="Yang H.P."/>
            <person name="Yang S.P."/>
            <person name="Yorke J.A."/>
            <person name="Yoshida K."/>
            <person name="Zdobnov E."/>
            <person name="Zhang P."/>
            <person name="Zhang Y."/>
            <person name="Zimin A.V."/>
            <person name="Baldwin J."/>
            <person name="Abdouelleil A."/>
            <person name="Abdulkadir J."/>
            <person name="Abebe A."/>
            <person name="Abera B."/>
            <person name="Abreu J."/>
            <person name="Acer S.C."/>
            <person name="Aftuck L."/>
            <person name="Alexander A."/>
            <person name="An P."/>
            <person name="Anderson E."/>
            <person name="Anderson S."/>
            <person name="Arachi H."/>
            <person name="Azer M."/>
            <person name="Bachantsang P."/>
            <person name="Barry A."/>
            <person name="Bayul T."/>
            <person name="Berlin A."/>
            <person name="Bessette D."/>
            <person name="Bloom T."/>
            <person name="Blye J."/>
            <person name="Boguslavskiy L."/>
            <person name="Bonnet C."/>
            <person name="Boukhgalter B."/>
            <person name="Bourzgui I."/>
            <person name="Brown A."/>
            <person name="Cahill P."/>
            <person name="Channer S."/>
            <person name="Cheshatsang Y."/>
            <person name="Chuda L."/>
            <person name="Citroen M."/>
            <person name="Collymore A."/>
            <person name="Cooke P."/>
            <person name="Costello M."/>
            <person name="D'Aco K."/>
            <person name="Daza R."/>
            <person name="De Haan G."/>
            <person name="DeGray S."/>
            <person name="DeMaso C."/>
            <person name="Dhargay N."/>
            <person name="Dooley K."/>
            <person name="Dooley E."/>
            <person name="Doricent M."/>
            <person name="Dorje P."/>
            <person name="Dorjee K."/>
            <person name="Dupes A."/>
            <person name="Elong R."/>
            <person name="Falk J."/>
            <person name="Farina A."/>
            <person name="Faro S."/>
            <person name="Ferguson D."/>
            <person name="Fisher S."/>
            <person name="Foley C.D."/>
            <person name="Franke A."/>
            <person name="Friedrich D."/>
            <person name="Gadbois L."/>
            <person name="Gearin G."/>
            <person name="Gearin C.R."/>
            <person name="Giannoukos G."/>
            <person name="Goode T."/>
            <person name="Graham J."/>
            <person name="Grandbois E."/>
            <person name="Grewal S."/>
            <person name="Gyaltsen K."/>
            <person name="Hafez N."/>
            <person name="Hagos B."/>
            <person name="Hall J."/>
            <person name="Henson C."/>
            <person name="Hollinger A."/>
            <person name="Honan T."/>
            <person name="Huard M.D."/>
            <person name="Hughes L."/>
            <person name="Hurhula B."/>
            <person name="Husby M.E."/>
            <person name="Kamat A."/>
            <person name="Kanga B."/>
            <person name="Kashin S."/>
            <person name="Khazanovich D."/>
            <person name="Kisner P."/>
            <person name="Lance K."/>
            <person name="Lara M."/>
            <person name="Lee W."/>
            <person name="Lennon N."/>
            <person name="Letendre F."/>
            <person name="LeVine R."/>
            <person name="Lipovsky A."/>
            <person name="Liu X."/>
            <person name="Liu J."/>
            <person name="Liu S."/>
            <person name="Lokyitsang T."/>
            <person name="Lokyitsang Y."/>
            <person name="Lubonja R."/>
            <person name="Lui A."/>
            <person name="MacDonald P."/>
            <person name="Magnisalis V."/>
            <person name="Maru K."/>
            <person name="Matthews C."/>
            <person name="McCusker W."/>
            <person name="McDonough S."/>
            <person name="Mehta T."/>
            <person name="Meldrim J."/>
            <person name="Meneus L."/>
            <person name="Mihai O."/>
            <person name="Mihalev A."/>
            <person name="Mihova T."/>
            <person name="Mittelman R."/>
            <person name="Mlenga V."/>
            <person name="Montmayeur A."/>
            <person name="Mulrain L."/>
            <person name="Navidi A."/>
            <person name="Naylor J."/>
            <person name="Negash T."/>
            <person name="Nguyen T."/>
            <person name="Nguyen N."/>
            <person name="Nicol R."/>
            <person name="Norbu C."/>
            <person name="Norbu N."/>
            <person name="Novod N."/>
            <person name="O'Neill B."/>
            <person name="Osman S."/>
            <person name="Markiewicz E."/>
            <person name="Oyono O.L."/>
            <person name="Patti C."/>
            <person name="Phunkhang P."/>
            <person name="Pierre F."/>
            <person name="Priest M."/>
            <person name="Raghuraman S."/>
            <person name="Rege F."/>
            <person name="Reyes R."/>
            <person name="Rise C."/>
            <person name="Rogov P."/>
            <person name="Ross K."/>
            <person name="Ryan E."/>
            <person name="Settipalli S."/>
            <person name="Shea T."/>
            <person name="Sherpa N."/>
            <person name="Shi L."/>
            <person name="Shih D."/>
            <person name="Sparrow T."/>
            <person name="Spaulding J."/>
            <person name="Stalker J."/>
            <person name="Stange-Thomann N."/>
            <person name="Stavropoulos S."/>
            <person name="Stone C."/>
            <person name="Strader C."/>
            <person name="Tesfaye S."/>
            <person name="Thomson T."/>
            <person name="Thoulutsang Y."/>
            <person name="Thoulutsang D."/>
            <person name="Topham K."/>
            <person name="Topping I."/>
            <person name="Tsamla T."/>
            <person name="Vassiliev H."/>
            <person name="Vo A."/>
            <person name="Wangchuk T."/>
            <person name="Wangdi T."/>
            <person name="Weiand M."/>
            <person name="Wilkinson J."/>
            <person name="Wilson A."/>
            <person name="Yadav S."/>
            <person name="Young G."/>
            <person name="Yu Q."/>
            <person name="Zembek L."/>
            <person name="Zhong D."/>
            <person name="Zimmer A."/>
            <person name="Zwirko Z."/>
            <person name="Jaffe D.B."/>
            <person name="Alvarez P."/>
            <person name="Brockman W."/>
            <person name="Butler J."/>
            <person name="Chin C."/>
            <person name="Gnerre S."/>
            <person name="Grabherr M."/>
            <person name="Kleber M."/>
            <person name="Mauceli E."/>
            <person name="MacCallum I."/>
        </authorList>
    </citation>
    <scope>NUCLEOTIDE SEQUENCE [LARGE SCALE GENOMIC DNA]</scope>
    <source>
        <strain evidence="7">Tucson 14030-0811.24</strain>
    </source>
</reference>
<accession>B4MLS6</accession>
<dbReference type="GO" id="GO:0140445">
    <property type="term" value="C:chromosome, telomeric repeat region"/>
    <property type="evidence" value="ECO:0007669"/>
    <property type="project" value="EnsemblMetazoa"/>
</dbReference>
<dbReference type="GO" id="GO:0016233">
    <property type="term" value="P:telomere capping"/>
    <property type="evidence" value="ECO:0007669"/>
    <property type="project" value="EnsemblMetazoa"/>
</dbReference>
<keyword evidence="4" id="KW-0159">Chromosome partition</keyword>
<dbReference type="FunCoup" id="B4MLS6">
    <property type="interactions" value="30"/>
</dbReference>
<dbReference type="GO" id="GO:0004197">
    <property type="term" value="F:cysteine-type endopeptidase activity"/>
    <property type="evidence" value="ECO:0007669"/>
    <property type="project" value="EnsemblMetazoa"/>
</dbReference>
<feature type="domain" description="Peptidase C50" evidence="5">
    <location>
        <begin position="416"/>
        <end position="512"/>
    </location>
</feature>
<sequence>MELMDSLLLSSYHNADLGPEAKVVLAENNLLKADEEYRNNRLDHSIYYQVRAQFHSTDLRYLSELEQLDHFRPNIKDLLANASGKEQKDYKRNKFFQNILVNLKDEKRSRNKNKKRSLPTGSMTKFDFLEDIRQPSDGWERITDICRQLPNEWCVIQLTKSYNPSTTYSLYNEIASSKGSIYLAMLRHCRSPELEPTCLKVTNERLVEVFQEYSTLVERFRRVVNVDPILAKNKETKRKYWVDLHEFGKVLEKLIADLREIILPYAFLFLGKRYPTKSVTKLSQQIFREVDEFCEQHKWNQHQRIILSQAAYHANHIKKADIAVLSWKLASDNEEAMQLVEDLLNKWSQSWEELKELTSHKRFPTILIVDERLDHFHWEQLATTQEFSRVKSLHLLWRLYQWHKPNIHHGYYTVNIQSGISVINPDGDLPNSGRRLRGFFEYWLGHWRNMFETVPTEDVIVKEVFKSKCFVYAGHGSGLQYISGRTICRCRVEGIVFLFGCDSTKILGTGLHSALYGSHDYYHGALCPTIVGTLMPALDSNIDNISSSILSKFLAPSHRKVMPWSEIDTVTWVKKGLVQAQDESNPQYLDQYADYQMGSLPAIISRVQQGLIDPVIFNCCIYVCRGLPAWNLSVQKMPF</sequence>
<comment type="catalytic activity">
    <reaction evidence="1">
        <text>All bonds known to be hydrolyzed by this endopeptidase have arginine in P1 and an acidic residue in P4. P6 is often occupied by an acidic residue or by a hydroxy-amino-acid residue, the phosphorylation of which enhances cleavage.</text>
        <dbReference type="EC" id="3.4.22.49"/>
    </reaction>
</comment>
<dbReference type="InterPro" id="IPR030397">
    <property type="entry name" value="SEPARIN_core_dom"/>
</dbReference>
<dbReference type="PANTHER" id="PTHR12792:SF0">
    <property type="entry name" value="SEPARIN"/>
    <property type="match status" value="1"/>
</dbReference>
<proteinExistence type="predicted"/>
<evidence type="ECO:0000259" key="5">
    <source>
        <dbReference type="PROSITE" id="PS51700"/>
    </source>
</evidence>
<evidence type="ECO:0000256" key="1">
    <source>
        <dbReference type="ARBA" id="ARBA00000451"/>
    </source>
</evidence>